<proteinExistence type="inferred from homology"/>
<name>A0A078MQR0_9MICC</name>
<evidence type="ECO:0000256" key="2">
    <source>
        <dbReference type="ARBA" id="ARBA00022741"/>
    </source>
</evidence>
<dbReference type="InterPro" id="IPR050141">
    <property type="entry name" value="GCL_type2/YbdK_subfam"/>
</dbReference>
<dbReference type="EC" id="6.3.2.2" evidence="5"/>
<dbReference type="GO" id="GO:0005524">
    <property type="term" value="F:ATP binding"/>
    <property type="evidence" value="ECO:0007669"/>
    <property type="project" value="UniProtKB-KW"/>
</dbReference>
<comment type="similarity">
    <text evidence="5">Belongs to the glutamate--cysteine ligase type 2 family. YbdK subfamily.</text>
</comment>
<dbReference type="InterPro" id="IPR014746">
    <property type="entry name" value="Gln_synth/guanido_kin_cat_dom"/>
</dbReference>
<comment type="catalytic activity">
    <reaction evidence="4 5">
        <text>L-cysteine + L-glutamate + ATP = gamma-L-glutamyl-L-cysteine + ADP + phosphate + H(+)</text>
        <dbReference type="Rhea" id="RHEA:13285"/>
        <dbReference type="ChEBI" id="CHEBI:15378"/>
        <dbReference type="ChEBI" id="CHEBI:29985"/>
        <dbReference type="ChEBI" id="CHEBI:30616"/>
        <dbReference type="ChEBI" id="CHEBI:35235"/>
        <dbReference type="ChEBI" id="CHEBI:43474"/>
        <dbReference type="ChEBI" id="CHEBI:58173"/>
        <dbReference type="ChEBI" id="CHEBI:456216"/>
        <dbReference type="EC" id="6.3.2.2"/>
    </reaction>
</comment>
<keyword evidence="3 5" id="KW-0067">ATP-binding</keyword>
<reference evidence="6" key="1">
    <citation type="submission" date="2014-07" db="EMBL/GenBank/DDBJ databases">
        <authorList>
            <person name="Urmite Genomes Urmite Genomes"/>
        </authorList>
    </citation>
    <scope>NUCLEOTIDE SEQUENCE</scope>
    <source>
        <strain evidence="6">11W110_air</strain>
    </source>
</reference>
<dbReference type="GO" id="GO:0042398">
    <property type="term" value="P:modified amino acid biosynthetic process"/>
    <property type="evidence" value="ECO:0007669"/>
    <property type="project" value="InterPro"/>
</dbReference>
<evidence type="ECO:0000256" key="1">
    <source>
        <dbReference type="ARBA" id="ARBA00022598"/>
    </source>
</evidence>
<dbReference type="SUPFAM" id="SSF55931">
    <property type="entry name" value="Glutamine synthetase/guanido kinase"/>
    <property type="match status" value="1"/>
</dbReference>
<keyword evidence="2 5" id="KW-0547">Nucleotide-binding</keyword>
<dbReference type="Gene3D" id="3.30.590.20">
    <property type="match status" value="1"/>
</dbReference>
<dbReference type="InterPro" id="IPR006336">
    <property type="entry name" value="GCS2"/>
</dbReference>
<dbReference type="PANTHER" id="PTHR36510:SF1">
    <property type="entry name" value="GLUTAMATE--CYSTEINE LIGASE 2-RELATED"/>
    <property type="match status" value="1"/>
</dbReference>
<dbReference type="AlphaFoldDB" id="A0A078MQR0"/>
<evidence type="ECO:0000256" key="3">
    <source>
        <dbReference type="ARBA" id="ARBA00022840"/>
    </source>
</evidence>
<gene>
    <name evidence="6" type="primary">ybdK_3</name>
    <name evidence="6" type="ORF">BN1051_01971</name>
</gene>
<keyword evidence="1 5" id="KW-0436">Ligase</keyword>
<dbReference type="PATRIC" id="fig|1461584.3.peg.1947"/>
<dbReference type="NCBIfam" id="TIGR02050">
    <property type="entry name" value="gshA_cyan_rel"/>
    <property type="match status" value="1"/>
</dbReference>
<dbReference type="InterPro" id="IPR011793">
    <property type="entry name" value="YbdK"/>
</dbReference>
<accession>A0A078MQR0</accession>
<dbReference type="HAMAP" id="MF_01609">
    <property type="entry name" value="Glu_cys_ligase_2"/>
    <property type="match status" value="1"/>
</dbReference>
<dbReference type="Pfam" id="PF04107">
    <property type="entry name" value="GCS2"/>
    <property type="match status" value="1"/>
</dbReference>
<dbReference type="EMBL" id="LN483071">
    <property type="protein sequence ID" value="CEA08615.1"/>
    <property type="molecule type" value="Genomic_DNA"/>
</dbReference>
<dbReference type="PANTHER" id="PTHR36510">
    <property type="entry name" value="GLUTAMATE--CYSTEINE LIGASE 2-RELATED"/>
    <property type="match status" value="1"/>
</dbReference>
<evidence type="ECO:0000313" key="6">
    <source>
        <dbReference type="EMBL" id="CEA08615.1"/>
    </source>
</evidence>
<comment type="function">
    <text evidence="5">ATP-dependent carboxylate-amine ligase which exhibits weak glutamate--cysteine ligase activity.</text>
</comment>
<sequence>MRTFGIEEEFLLIDPATGLPGKKAAEVIARAAPGASGQPELLTCQVEHATGICTTVEEAAADLLEFRVRIAAAAAEAGQAVAVTGAAPRISGSPADVTDVPRYRLMGAMTGAVGMEQYVNGTHVHVAVADPEEGVRVLNGLRPWLGTLGALAANSPFWRGRDSRFSSWRLVHYRRWSVQGCPPQFADAADYSRRLAALLATDVVLDAGHVGWAARLSGHLPTVEVRVADAQLEAADSVLLAALIRALVSTLAGQPPEDGPADPELLDVGLWQAARYGLDGNLLGHGTPHAGLRSAREQLQDLMMFVSPELEASGDLPYVRNGLARLLAHGTGARRQRRAAADGGARGVAGLFAAALTAR</sequence>
<evidence type="ECO:0000256" key="5">
    <source>
        <dbReference type="HAMAP-Rule" id="MF_01609"/>
    </source>
</evidence>
<protein>
    <recommendedName>
        <fullName evidence="5">Putative glutamate--cysteine ligase 2</fullName>
        <ecNumber evidence="5">6.3.2.2</ecNumber>
    </recommendedName>
    <alternativeName>
        <fullName evidence="5">Gamma-glutamylcysteine synthetase 2</fullName>
        <shortName evidence="5">GCS 2</shortName>
        <shortName evidence="5">Gamma-GCS 2</shortName>
    </alternativeName>
</protein>
<dbReference type="NCBIfam" id="NF010041">
    <property type="entry name" value="PRK13517.1-1"/>
    <property type="match status" value="1"/>
</dbReference>
<dbReference type="GO" id="GO:0004357">
    <property type="term" value="F:glutamate-cysteine ligase activity"/>
    <property type="evidence" value="ECO:0007669"/>
    <property type="project" value="UniProtKB-EC"/>
</dbReference>
<evidence type="ECO:0000256" key="4">
    <source>
        <dbReference type="ARBA" id="ARBA00048819"/>
    </source>
</evidence>
<organism evidence="6">
    <name type="scientific">Arthrobacter saudimassiliensis</name>
    <dbReference type="NCBI Taxonomy" id="1461584"/>
    <lineage>
        <taxon>Bacteria</taxon>
        <taxon>Bacillati</taxon>
        <taxon>Actinomycetota</taxon>
        <taxon>Actinomycetes</taxon>
        <taxon>Micrococcales</taxon>
        <taxon>Micrococcaceae</taxon>
        <taxon>Arthrobacter</taxon>
    </lineage>
</organism>